<protein>
    <recommendedName>
        <fullName evidence="3">asparagine synthase (glutamine-hydrolyzing)</fullName>
        <ecNumber evidence="3">6.3.5.4</ecNumber>
    </recommendedName>
</protein>
<feature type="domain" description="Glutamine amidotransferase type-2" evidence="6">
    <location>
        <begin position="2"/>
        <end position="152"/>
    </location>
</feature>
<dbReference type="Pfam" id="PF13522">
    <property type="entry name" value="GATase_6"/>
    <property type="match status" value="1"/>
</dbReference>
<comment type="pathway">
    <text evidence="1">Amino-acid biosynthesis; L-asparagine biosynthesis; L-asparagine from L-aspartate (L-Gln route): step 1/1.</text>
</comment>
<accession>A0A0A1H282</accession>
<dbReference type="KEGG" id="lho:LOOC260_200320"/>
<evidence type="ECO:0000313" key="7">
    <source>
        <dbReference type="EMBL" id="BAP86806.1"/>
    </source>
</evidence>
<dbReference type="AlphaFoldDB" id="A0A0A1H282"/>
<comment type="catalytic activity">
    <reaction evidence="5">
        <text>L-aspartate + L-glutamine + ATP + H2O = L-asparagine + L-glutamate + AMP + diphosphate + H(+)</text>
        <dbReference type="Rhea" id="RHEA:12228"/>
        <dbReference type="ChEBI" id="CHEBI:15377"/>
        <dbReference type="ChEBI" id="CHEBI:15378"/>
        <dbReference type="ChEBI" id="CHEBI:29985"/>
        <dbReference type="ChEBI" id="CHEBI:29991"/>
        <dbReference type="ChEBI" id="CHEBI:30616"/>
        <dbReference type="ChEBI" id="CHEBI:33019"/>
        <dbReference type="ChEBI" id="CHEBI:58048"/>
        <dbReference type="ChEBI" id="CHEBI:58359"/>
        <dbReference type="ChEBI" id="CHEBI:456215"/>
        <dbReference type="EC" id="6.3.5.4"/>
    </reaction>
</comment>
<keyword evidence="7" id="KW-0614">Plasmid</keyword>
<dbReference type="EMBL" id="AP014681">
    <property type="protein sequence ID" value="BAP86806.1"/>
    <property type="molecule type" value="Genomic_DNA"/>
</dbReference>
<dbReference type="PANTHER" id="PTHR43284:SF1">
    <property type="entry name" value="ASPARAGINE SYNTHETASE"/>
    <property type="match status" value="1"/>
</dbReference>
<organism evidence="7 8">
    <name type="scientific">Paucilactobacillus hokkaidonensis JCM 18461</name>
    <dbReference type="NCBI Taxonomy" id="1291742"/>
    <lineage>
        <taxon>Bacteria</taxon>
        <taxon>Bacillati</taxon>
        <taxon>Bacillota</taxon>
        <taxon>Bacilli</taxon>
        <taxon>Lactobacillales</taxon>
        <taxon>Lactobacillaceae</taxon>
        <taxon>Paucilactobacillus</taxon>
    </lineage>
</organism>
<dbReference type="InterPro" id="IPR029055">
    <property type="entry name" value="Ntn_hydrolases_N"/>
</dbReference>
<evidence type="ECO:0000256" key="2">
    <source>
        <dbReference type="ARBA" id="ARBA00005752"/>
    </source>
</evidence>
<proteinExistence type="inferred from homology"/>
<dbReference type="GO" id="GO:0004066">
    <property type="term" value="F:asparagine synthase (glutamine-hydrolyzing) activity"/>
    <property type="evidence" value="ECO:0007669"/>
    <property type="project" value="UniProtKB-EC"/>
</dbReference>
<dbReference type="Proteomes" id="UP000031620">
    <property type="component" value="Plasmid pLOOC260-1"/>
</dbReference>
<dbReference type="PROSITE" id="PS51278">
    <property type="entry name" value="GATASE_TYPE_2"/>
    <property type="match status" value="1"/>
</dbReference>
<comment type="similarity">
    <text evidence="2">Belongs to the asparagine synthetase family.</text>
</comment>
<dbReference type="EC" id="6.3.5.4" evidence="3"/>
<sequence length="152" mass="17074">MCGIVGFVDKKIADKKPVIEAMMDTIKHRGPNSSGELVNEDTALGFRRLSIIDINSGMQPIYNEDKSKAVIFNGEIYNYQGIREELINKGHTFTTETDTEVLLHGFEEWGMEELLKKIRKLVVATNGIPEAILAAVVAPLICTPLLRFRKQR</sequence>
<dbReference type="Gene3D" id="3.60.20.10">
    <property type="entry name" value="Glutamine Phosphoribosylpyrophosphate, subunit 1, domain 1"/>
    <property type="match status" value="1"/>
</dbReference>
<dbReference type="InterPro" id="IPR051786">
    <property type="entry name" value="ASN_synthetase/amidase"/>
</dbReference>
<dbReference type="SUPFAM" id="SSF56235">
    <property type="entry name" value="N-terminal nucleophile aminohydrolases (Ntn hydrolases)"/>
    <property type="match status" value="1"/>
</dbReference>
<evidence type="ECO:0000256" key="3">
    <source>
        <dbReference type="ARBA" id="ARBA00012737"/>
    </source>
</evidence>
<geneLocation type="plasmid" evidence="8">
    <name>pLOOC260-1 DNA</name>
</geneLocation>
<gene>
    <name evidence="7" type="ORF">LOOC260_200320</name>
</gene>
<dbReference type="PANTHER" id="PTHR43284">
    <property type="entry name" value="ASPARAGINE SYNTHETASE (GLUTAMINE-HYDROLYZING)"/>
    <property type="match status" value="1"/>
</dbReference>
<evidence type="ECO:0000256" key="4">
    <source>
        <dbReference type="ARBA" id="ARBA00022888"/>
    </source>
</evidence>
<keyword evidence="4" id="KW-0028">Amino-acid biosynthesis</keyword>
<evidence type="ECO:0000259" key="6">
    <source>
        <dbReference type="PROSITE" id="PS51278"/>
    </source>
</evidence>
<dbReference type="GO" id="GO:0006529">
    <property type="term" value="P:asparagine biosynthetic process"/>
    <property type="evidence" value="ECO:0007669"/>
    <property type="project" value="UniProtKB-KW"/>
</dbReference>
<evidence type="ECO:0000313" key="8">
    <source>
        <dbReference type="Proteomes" id="UP000031620"/>
    </source>
</evidence>
<dbReference type="CDD" id="cd00712">
    <property type="entry name" value="AsnB"/>
    <property type="match status" value="1"/>
</dbReference>
<dbReference type="InterPro" id="IPR017932">
    <property type="entry name" value="GATase_2_dom"/>
</dbReference>
<dbReference type="HOGENOM" id="CLU_014658_0_3_9"/>
<keyword evidence="4" id="KW-0061">Asparagine biosynthesis</keyword>
<evidence type="ECO:0000256" key="5">
    <source>
        <dbReference type="ARBA" id="ARBA00048741"/>
    </source>
</evidence>
<evidence type="ECO:0000256" key="1">
    <source>
        <dbReference type="ARBA" id="ARBA00005187"/>
    </source>
</evidence>
<reference evidence="7 8" key="1">
    <citation type="submission" date="2014-11" db="EMBL/GenBank/DDBJ databases">
        <title>Complete genome sequence and analysis of Lactobacillus hokkaidonensis LOOC260T.</title>
        <authorList>
            <person name="Tanizawa Y."/>
            <person name="Tohno M."/>
            <person name="Kaminuma E."/>
            <person name="Nakamura Y."/>
            <person name="Arita M."/>
        </authorList>
    </citation>
    <scope>NUCLEOTIDE SEQUENCE [LARGE SCALE GENOMIC DNA]</scope>
    <source>
        <strain evidence="7 8">LOOC260</strain>
        <plasmid evidence="8">pLOOC260-1 DNA</plasmid>
    </source>
</reference>
<name>A0A0A1H282_9LACO</name>
<dbReference type="InterPro" id="IPR033738">
    <property type="entry name" value="AsnB_N"/>
</dbReference>